<keyword evidence="3" id="KW-0433">Leucine-rich repeat</keyword>
<dbReference type="Pfam" id="PF13516">
    <property type="entry name" value="LRR_6"/>
    <property type="match status" value="1"/>
</dbReference>
<sequence length="786" mass="84124">MAREHTLAADSKQTFHTSNYGITTTSEVEWAFVTAPEEGAAALGLAAWPAEASQARLDERHCRKPTPLAQLGEALREVNLRLHGEEVPPVGEAELIACRLYTGPMFVKYNLVLRGCSGLIAHFVEQFDVLCKGNRYATSLHACNSAVLKLGKLTKAATVYRGVSGLLPAEFWHPNRWGVCGGVENGFMSTTTDRRVAMDYAASSGATPTVYQIQMGMVDRGADISWLSQYPAEQEILFAPLTGLEVASTSVEGSVLLVQVRLSVNLAAMTIEQVVSKRRKVVKDMCDNMAAELKAELQRDEELARSAAELEGADGKEAEAQEDPLVFEERRHEPAADETAPKDAPSPPLASPPTLSPPPISPPPLSPPPISPPPLAPPPLSAPPLSAPPLSAAPPAPPPMKAGIDGDEIALHAQRMRHGARTARWDALQRLCAGGAAPVGARQLALASLRLLLHEESSREAEYYNDDAQLGASIGAACRARQALASWPEGYRKLLRLTKLHPSQLLRLGELDLRPHAAAVGAAVGGALAVLVGSSAALRRLDVRGGALGKEGATPLALSLRHNRSLTSIALDGQPLPLRSIMEDSLLFEREEIDLSRKDFGPLSALVIGTLLQGNTTVQSLLLYRNKLEDVAALAQALSEPACALRQVDLSHCRLRPASGHAISLALRTNVSLASLRLSNNDLGAEAAAALLAAAQVHPRLEELELLANGISAEVGRRGEGGGAWRLWEADLLPPPVLQKRAEMRQSLTGWLKERGLYRCSITSAEAVGRLPIKLLLEANDEKLQS</sequence>
<dbReference type="GO" id="GO:0005634">
    <property type="term" value="C:nucleus"/>
    <property type="evidence" value="ECO:0007669"/>
    <property type="project" value="TreeGrafter"/>
</dbReference>
<evidence type="ECO:0000256" key="3">
    <source>
        <dbReference type="ARBA" id="ARBA00022614"/>
    </source>
</evidence>
<keyword evidence="6" id="KW-0548">Nucleotidyltransferase</keyword>
<dbReference type="AlphaFoldDB" id="A0AB34IDT3"/>
<name>A0AB34IDT3_PRYPA</name>
<evidence type="ECO:0000313" key="12">
    <source>
        <dbReference type="Proteomes" id="UP001515480"/>
    </source>
</evidence>
<feature type="compositionally biased region" description="Basic and acidic residues" evidence="10">
    <location>
        <begin position="327"/>
        <end position="341"/>
    </location>
</feature>
<keyword evidence="9" id="KW-0520">NAD</keyword>
<dbReference type="InterPro" id="IPR032675">
    <property type="entry name" value="LRR_dom_sf"/>
</dbReference>
<dbReference type="PANTHER" id="PTHR24113:SF12">
    <property type="entry name" value="RAN GTPASE-ACTIVATING PROTEIN 1"/>
    <property type="match status" value="1"/>
</dbReference>
<dbReference type="PANTHER" id="PTHR24113">
    <property type="entry name" value="RAN GTPASE-ACTIVATING PROTEIN 1"/>
    <property type="match status" value="1"/>
</dbReference>
<evidence type="ECO:0000256" key="6">
    <source>
        <dbReference type="ARBA" id="ARBA00022695"/>
    </source>
</evidence>
<dbReference type="GO" id="GO:0048471">
    <property type="term" value="C:perinuclear region of cytoplasm"/>
    <property type="evidence" value="ECO:0007669"/>
    <property type="project" value="TreeGrafter"/>
</dbReference>
<dbReference type="GO" id="GO:0005829">
    <property type="term" value="C:cytosol"/>
    <property type="evidence" value="ECO:0007669"/>
    <property type="project" value="TreeGrafter"/>
</dbReference>
<evidence type="ECO:0000256" key="5">
    <source>
        <dbReference type="ARBA" id="ARBA00022679"/>
    </source>
</evidence>
<protein>
    <recommendedName>
        <fullName evidence="9">NAD(P)(+)--arginine ADP-ribosyltransferase</fullName>
        <ecNumber evidence="9">2.4.2.31</ecNumber>
    </recommendedName>
    <alternativeName>
        <fullName evidence="9">Mono(ADP-ribosyl)transferase</fullName>
    </alternativeName>
</protein>
<evidence type="ECO:0000256" key="7">
    <source>
        <dbReference type="ARBA" id="ARBA00022737"/>
    </source>
</evidence>
<dbReference type="InterPro" id="IPR000768">
    <property type="entry name" value="ART"/>
</dbReference>
<dbReference type="GO" id="GO:0005096">
    <property type="term" value="F:GTPase activator activity"/>
    <property type="evidence" value="ECO:0007669"/>
    <property type="project" value="UniProtKB-KW"/>
</dbReference>
<dbReference type="InterPro" id="IPR001611">
    <property type="entry name" value="Leu-rich_rpt"/>
</dbReference>
<evidence type="ECO:0000256" key="8">
    <source>
        <dbReference type="ARBA" id="ARBA00047597"/>
    </source>
</evidence>
<proteinExistence type="inferred from homology"/>
<keyword evidence="12" id="KW-1185">Reference proteome</keyword>
<dbReference type="SUPFAM" id="SSF52047">
    <property type="entry name" value="RNI-like"/>
    <property type="match status" value="1"/>
</dbReference>
<dbReference type="Gene3D" id="3.90.176.10">
    <property type="entry name" value="Toxin ADP-ribosyltransferase, Chain A, domain 1"/>
    <property type="match status" value="1"/>
</dbReference>
<dbReference type="Gene3D" id="3.80.10.10">
    <property type="entry name" value="Ribonuclease Inhibitor"/>
    <property type="match status" value="2"/>
</dbReference>
<feature type="compositionally biased region" description="Pro residues" evidence="10">
    <location>
        <begin position="344"/>
        <end position="400"/>
    </location>
</feature>
<evidence type="ECO:0000256" key="1">
    <source>
        <dbReference type="ARBA" id="ARBA00009558"/>
    </source>
</evidence>
<dbReference type="Pfam" id="PF01129">
    <property type="entry name" value="ART"/>
    <property type="match status" value="1"/>
</dbReference>
<gene>
    <name evidence="11" type="ORF">AB1Y20_014369</name>
</gene>
<comment type="caution">
    <text evidence="11">The sequence shown here is derived from an EMBL/GenBank/DDBJ whole genome shotgun (WGS) entry which is preliminary data.</text>
</comment>
<evidence type="ECO:0000313" key="11">
    <source>
        <dbReference type="EMBL" id="KAL1496781.1"/>
    </source>
</evidence>
<keyword evidence="2" id="KW-0343">GTPase activation</keyword>
<reference evidence="11 12" key="1">
    <citation type="journal article" date="2024" name="Science">
        <title>Giant polyketide synthase enzymes in the biosynthesis of giant marine polyether toxins.</title>
        <authorList>
            <person name="Fallon T.R."/>
            <person name="Shende V.V."/>
            <person name="Wierzbicki I.H."/>
            <person name="Pendleton A.L."/>
            <person name="Watervoot N.F."/>
            <person name="Auber R.P."/>
            <person name="Gonzalez D.J."/>
            <person name="Wisecaver J.H."/>
            <person name="Moore B.S."/>
        </authorList>
    </citation>
    <scope>NUCLEOTIDE SEQUENCE [LARGE SCALE GENOMIC DNA]</scope>
    <source>
        <strain evidence="11 12">12B1</strain>
    </source>
</reference>
<comment type="similarity">
    <text evidence="1 9">Belongs to the Arg-specific ADP-ribosyltransferase family.</text>
</comment>
<evidence type="ECO:0000256" key="9">
    <source>
        <dbReference type="RuleBase" id="RU361228"/>
    </source>
</evidence>
<organism evidence="11 12">
    <name type="scientific">Prymnesium parvum</name>
    <name type="common">Toxic golden alga</name>
    <dbReference type="NCBI Taxonomy" id="97485"/>
    <lineage>
        <taxon>Eukaryota</taxon>
        <taxon>Haptista</taxon>
        <taxon>Haptophyta</taxon>
        <taxon>Prymnesiophyceae</taxon>
        <taxon>Prymnesiales</taxon>
        <taxon>Prymnesiaceae</taxon>
        <taxon>Prymnesium</taxon>
    </lineage>
</organism>
<dbReference type="EMBL" id="JBGBPQ010000028">
    <property type="protein sequence ID" value="KAL1496781.1"/>
    <property type="molecule type" value="Genomic_DNA"/>
</dbReference>
<keyword evidence="4 9" id="KW-0328">Glycosyltransferase</keyword>
<dbReference type="SUPFAM" id="SSF56399">
    <property type="entry name" value="ADP-ribosylation"/>
    <property type="match status" value="1"/>
</dbReference>
<evidence type="ECO:0000256" key="4">
    <source>
        <dbReference type="ARBA" id="ARBA00022676"/>
    </source>
</evidence>
<feature type="region of interest" description="Disordered" evidence="10">
    <location>
        <begin position="305"/>
        <end position="404"/>
    </location>
</feature>
<keyword evidence="5 9" id="KW-0808">Transferase</keyword>
<keyword evidence="7" id="KW-0677">Repeat</keyword>
<dbReference type="PROSITE" id="PS51996">
    <property type="entry name" value="TR_MART"/>
    <property type="match status" value="1"/>
</dbReference>
<evidence type="ECO:0000256" key="10">
    <source>
        <dbReference type="SAM" id="MobiDB-lite"/>
    </source>
</evidence>
<dbReference type="GO" id="GO:0016779">
    <property type="term" value="F:nucleotidyltransferase activity"/>
    <property type="evidence" value="ECO:0007669"/>
    <property type="project" value="UniProtKB-KW"/>
</dbReference>
<dbReference type="Proteomes" id="UP001515480">
    <property type="component" value="Unassembled WGS sequence"/>
</dbReference>
<dbReference type="GO" id="GO:0106274">
    <property type="term" value="F:NAD+-protein-arginine ADP-ribosyltransferase activity"/>
    <property type="evidence" value="ECO:0007669"/>
    <property type="project" value="UniProtKB-EC"/>
</dbReference>
<dbReference type="GO" id="GO:0006913">
    <property type="term" value="P:nucleocytoplasmic transport"/>
    <property type="evidence" value="ECO:0007669"/>
    <property type="project" value="TreeGrafter"/>
</dbReference>
<comment type="catalytic activity">
    <reaction evidence="8 9">
        <text>L-arginyl-[protein] + NAD(+) = N(omega)-(ADP-D-ribosyl)-L-arginyl-[protein] + nicotinamide + H(+)</text>
        <dbReference type="Rhea" id="RHEA:19149"/>
        <dbReference type="Rhea" id="RHEA-COMP:10532"/>
        <dbReference type="Rhea" id="RHEA-COMP:15087"/>
        <dbReference type="ChEBI" id="CHEBI:15378"/>
        <dbReference type="ChEBI" id="CHEBI:17154"/>
        <dbReference type="ChEBI" id="CHEBI:29965"/>
        <dbReference type="ChEBI" id="CHEBI:57540"/>
        <dbReference type="ChEBI" id="CHEBI:142554"/>
        <dbReference type="EC" id="2.4.2.31"/>
    </reaction>
</comment>
<accession>A0AB34IDT3</accession>
<dbReference type="EC" id="2.4.2.31" evidence="9"/>
<evidence type="ECO:0000256" key="2">
    <source>
        <dbReference type="ARBA" id="ARBA00022468"/>
    </source>
</evidence>
<dbReference type="SMART" id="SM00368">
    <property type="entry name" value="LRR_RI"/>
    <property type="match status" value="4"/>
</dbReference>
<dbReference type="InterPro" id="IPR027038">
    <property type="entry name" value="RanGap"/>
</dbReference>
<dbReference type="GO" id="GO:0031267">
    <property type="term" value="F:small GTPase binding"/>
    <property type="evidence" value="ECO:0007669"/>
    <property type="project" value="TreeGrafter"/>
</dbReference>
<keyword evidence="9" id="KW-0521">NADP</keyword>